<dbReference type="PANTHER" id="PTHR43132:SF2">
    <property type="entry name" value="ARSENICAL RESISTANCE OPERON REPRESSOR ARSR-RELATED"/>
    <property type="match status" value="1"/>
</dbReference>
<gene>
    <name evidence="5" type="ORF">FHR23_002266</name>
</gene>
<dbReference type="SMART" id="SM00418">
    <property type="entry name" value="HTH_ARSR"/>
    <property type="match status" value="1"/>
</dbReference>
<dbReference type="InterPro" id="IPR011991">
    <property type="entry name" value="ArsR-like_HTH"/>
</dbReference>
<name>A0A840Z0B7_9SPHN</name>
<reference evidence="5 6" key="1">
    <citation type="submission" date="2020-08" db="EMBL/GenBank/DDBJ databases">
        <title>Genomic Encyclopedia of Type Strains, Phase IV (KMG-IV): sequencing the most valuable type-strain genomes for metagenomic binning, comparative biology and taxonomic classification.</title>
        <authorList>
            <person name="Goeker M."/>
        </authorList>
    </citation>
    <scope>NUCLEOTIDE SEQUENCE [LARGE SCALE GENOMIC DNA]</scope>
    <source>
        <strain evidence="5 6">DSM 27203</strain>
    </source>
</reference>
<evidence type="ECO:0000313" key="6">
    <source>
        <dbReference type="Proteomes" id="UP000554342"/>
    </source>
</evidence>
<dbReference type="PRINTS" id="PR00778">
    <property type="entry name" value="HTHARSR"/>
</dbReference>
<feature type="domain" description="HTH arsR-type" evidence="4">
    <location>
        <begin position="5"/>
        <end position="99"/>
    </location>
</feature>
<sequence>MKQVLKDRDLEADAEILRALAHGVRLELMRTIALRERSVGEIESATGIGQPGLSQQLAILRKADLVQTRREAKQIFYRINRRQLAEINDLIVALADTATNETGRKSEPRPSAKDGGIAMFARIERT</sequence>
<dbReference type="SUPFAM" id="SSF46785">
    <property type="entry name" value="Winged helix' DNA-binding domain"/>
    <property type="match status" value="1"/>
</dbReference>
<dbReference type="InterPro" id="IPR036390">
    <property type="entry name" value="WH_DNA-bd_sf"/>
</dbReference>
<proteinExistence type="predicted"/>
<keyword evidence="6" id="KW-1185">Reference proteome</keyword>
<dbReference type="GO" id="GO:0003700">
    <property type="term" value="F:DNA-binding transcription factor activity"/>
    <property type="evidence" value="ECO:0007669"/>
    <property type="project" value="InterPro"/>
</dbReference>
<evidence type="ECO:0000256" key="3">
    <source>
        <dbReference type="ARBA" id="ARBA00023163"/>
    </source>
</evidence>
<dbReference type="InterPro" id="IPR051011">
    <property type="entry name" value="Metal_resp_trans_reg"/>
</dbReference>
<comment type="caution">
    <text evidence="5">The sequence shown here is derived from an EMBL/GenBank/DDBJ whole genome shotgun (WGS) entry which is preliminary data.</text>
</comment>
<organism evidence="5 6">
    <name type="scientific">Stakelama sediminis</name>
    <dbReference type="NCBI Taxonomy" id="463200"/>
    <lineage>
        <taxon>Bacteria</taxon>
        <taxon>Pseudomonadati</taxon>
        <taxon>Pseudomonadota</taxon>
        <taxon>Alphaproteobacteria</taxon>
        <taxon>Sphingomonadales</taxon>
        <taxon>Sphingomonadaceae</taxon>
        <taxon>Stakelama</taxon>
    </lineage>
</organism>
<accession>A0A840Z0B7</accession>
<dbReference type="PROSITE" id="PS50987">
    <property type="entry name" value="HTH_ARSR_2"/>
    <property type="match status" value="1"/>
</dbReference>
<evidence type="ECO:0000313" key="5">
    <source>
        <dbReference type="EMBL" id="MBB5719325.1"/>
    </source>
</evidence>
<evidence type="ECO:0000259" key="4">
    <source>
        <dbReference type="PROSITE" id="PS50987"/>
    </source>
</evidence>
<dbReference type="GO" id="GO:0003677">
    <property type="term" value="F:DNA binding"/>
    <property type="evidence" value="ECO:0007669"/>
    <property type="project" value="UniProtKB-KW"/>
</dbReference>
<dbReference type="RefSeq" id="WP_184003982.1">
    <property type="nucleotide sequence ID" value="NZ_BAABIF010000001.1"/>
</dbReference>
<keyword evidence="3" id="KW-0804">Transcription</keyword>
<evidence type="ECO:0000256" key="1">
    <source>
        <dbReference type="ARBA" id="ARBA00023015"/>
    </source>
</evidence>
<dbReference type="EMBL" id="JACIJI010000004">
    <property type="protein sequence ID" value="MBB5719325.1"/>
    <property type="molecule type" value="Genomic_DNA"/>
</dbReference>
<dbReference type="Gene3D" id="1.10.10.10">
    <property type="entry name" value="Winged helix-like DNA-binding domain superfamily/Winged helix DNA-binding domain"/>
    <property type="match status" value="1"/>
</dbReference>
<keyword evidence="2 5" id="KW-0238">DNA-binding</keyword>
<dbReference type="CDD" id="cd00090">
    <property type="entry name" value="HTH_ARSR"/>
    <property type="match status" value="1"/>
</dbReference>
<keyword evidence="1" id="KW-0805">Transcription regulation</keyword>
<dbReference type="PANTHER" id="PTHR43132">
    <property type="entry name" value="ARSENICAL RESISTANCE OPERON REPRESSOR ARSR-RELATED"/>
    <property type="match status" value="1"/>
</dbReference>
<dbReference type="Proteomes" id="UP000554342">
    <property type="component" value="Unassembled WGS sequence"/>
</dbReference>
<dbReference type="NCBIfam" id="NF033788">
    <property type="entry name" value="HTH_metalloreg"/>
    <property type="match status" value="1"/>
</dbReference>
<dbReference type="Pfam" id="PF01022">
    <property type="entry name" value="HTH_5"/>
    <property type="match status" value="1"/>
</dbReference>
<dbReference type="InterPro" id="IPR036388">
    <property type="entry name" value="WH-like_DNA-bd_sf"/>
</dbReference>
<evidence type="ECO:0000256" key="2">
    <source>
        <dbReference type="ARBA" id="ARBA00023125"/>
    </source>
</evidence>
<dbReference type="AlphaFoldDB" id="A0A840Z0B7"/>
<dbReference type="InterPro" id="IPR001845">
    <property type="entry name" value="HTH_ArsR_DNA-bd_dom"/>
</dbReference>
<protein>
    <submittedName>
        <fullName evidence="5">DNA-binding transcriptional ArsR family regulator</fullName>
    </submittedName>
</protein>